<sequence length="162" mass="18174">MLEDFWKKYLVEICSRIQSASYVRRRRSAVALSVFYYDRISGISDGKALRRWEKVADLMGDLGGVGVGLPVFKIPYDGRTVRPDHLDIAWRLFGLPGEVFPSPVHKQELNTLADRRNDVAHGAVTPESMGGLVSVGDLKRIVCRIDEIVEHCVVSAAVKWPH</sequence>
<protein>
    <recommendedName>
        <fullName evidence="3">RiboL-PSP-HEPN domain-containing protein</fullName>
    </recommendedName>
</protein>
<dbReference type="Proteomes" id="UP000503498">
    <property type="component" value="Chromosome"/>
</dbReference>
<dbReference type="RefSeq" id="WP_168968448.1">
    <property type="nucleotide sequence ID" value="NZ_CP051651.1"/>
</dbReference>
<evidence type="ECO:0000313" key="2">
    <source>
        <dbReference type="Proteomes" id="UP000503498"/>
    </source>
</evidence>
<dbReference type="AlphaFoldDB" id="A0A7Z2ZFV2"/>
<dbReference type="EMBL" id="CP051651">
    <property type="protein sequence ID" value="QJD66447.1"/>
    <property type="molecule type" value="Genomic_DNA"/>
</dbReference>
<reference evidence="1 2" key="2">
    <citation type="submission" date="2020-04" db="EMBL/GenBank/DDBJ databases">
        <authorList>
            <person name="Fomenkov A."/>
            <person name="Anton B.P."/>
            <person name="Roberts R.J."/>
        </authorList>
    </citation>
    <scope>NUCLEOTIDE SEQUENCE [LARGE SCALE GENOMIC DNA]</scope>
    <source>
        <strain evidence="1 2">NEB122</strain>
    </source>
</reference>
<gene>
    <name evidence="1" type="ORF">HG421_01000</name>
</gene>
<organism evidence="1 2">
    <name type="scientific">Xanthomonas campestris pv. badrii</name>
    <dbReference type="NCBI Taxonomy" id="149696"/>
    <lineage>
        <taxon>Bacteria</taxon>
        <taxon>Pseudomonadati</taxon>
        <taxon>Pseudomonadota</taxon>
        <taxon>Gammaproteobacteria</taxon>
        <taxon>Lysobacterales</taxon>
        <taxon>Lysobacteraceae</taxon>
        <taxon>Xanthomonas</taxon>
    </lineage>
</organism>
<proteinExistence type="predicted"/>
<reference evidence="1 2" key="1">
    <citation type="submission" date="2020-04" db="EMBL/GenBank/DDBJ databases">
        <title>Genome-Wide Identification of 5-Methylcytosine Sites in Bacterial Genomes By High-Throughput Sequencing of MspJI Restriction Fragments.</title>
        <authorList>
            <person name="Wu V."/>
        </authorList>
    </citation>
    <scope>NUCLEOTIDE SEQUENCE [LARGE SCALE GENOMIC DNA]</scope>
    <source>
        <strain evidence="1 2">NEB122</strain>
    </source>
</reference>
<name>A0A7Z2ZFV2_XANCA</name>
<evidence type="ECO:0008006" key="3">
    <source>
        <dbReference type="Google" id="ProtNLM"/>
    </source>
</evidence>
<evidence type="ECO:0000313" key="1">
    <source>
        <dbReference type="EMBL" id="QJD66447.1"/>
    </source>
</evidence>
<accession>A0A7Z2ZFV2</accession>